<organism evidence="1 2">
    <name type="scientific">Bifidobacterium merycicum</name>
    <dbReference type="NCBI Taxonomy" id="78345"/>
    <lineage>
        <taxon>Bacteria</taxon>
        <taxon>Bacillati</taxon>
        <taxon>Actinomycetota</taxon>
        <taxon>Actinomycetes</taxon>
        <taxon>Bifidobacteriales</taxon>
        <taxon>Bifidobacteriaceae</taxon>
        <taxon>Bifidobacterium</taxon>
    </lineage>
</organism>
<dbReference type="EMBL" id="JGZC01000006">
    <property type="protein sequence ID" value="KFI70223.1"/>
    <property type="molecule type" value="Genomic_DNA"/>
</dbReference>
<keyword evidence="2" id="KW-1185">Reference proteome</keyword>
<evidence type="ECO:0000313" key="2">
    <source>
        <dbReference type="Proteomes" id="UP000029060"/>
    </source>
</evidence>
<accession>A0A087BGS3</accession>
<comment type="caution">
    <text evidence="1">The sequence shown here is derived from an EMBL/GenBank/DDBJ whole genome shotgun (WGS) entry which is preliminary data.</text>
</comment>
<dbReference type="Proteomes" id="UP000029060">
    <property type="component" value="Unassembled WGS sequence"/>
</dbReference>
<gene>
    <name evidence="1" type="ORF">BMERY_0702</name>
</gene>
<dbReference type="AlphaFoldDB" id="A0A087BGS3"/>
<reference evidence="1 2" key="1">
    <citation type="submission" date="2014-03" db="EMBL/GenBank/DDBJ databases">
        <title>Genomics of Bifidobacteria.</title>
        <authorList>
            <person name="Ventura M."/>
            <person name="Milani C."/>
            <person name="Lugli G.A."/>
        </authorList>
    </citation>
    <scope>NUCLEOTIDE SEQUENCE [LARGE SCALE GENOMIC DNA]</scope>
    <source>
        <strain evidence="1 2">LMG 11341</strain>
    </source>
</reference>
<dbReference type="STRING" id="78345.BMERY_0702"/>
<name>A0A087BGS3_9BIFI</name>
<evidence type="ECO:0000313" key="1">
    <source>
        <dbReference type="EMBL" id="KFI70223.1"/>
    </source>
</evidence>
<protein>
    <submittedName>
        <fullName evidence="1">Uncharacterized protein</fullName>
    </submittedName>
</protein>
<proteinExistence type="predicted"/>
<sequence length="83" mass="9584">MCGLGIERTDEEIAAQDFADPKEKVLTIWHWSRKVARREFLAPLLLAICDLTKGDTEACAAFCRSFQIPLVPRRRRFGKIEDY</sequence>
<dbReference type="RefSeq" id="WP_033523962.1">
    <property type="nucleotide sequence ID" value="NZ_JGZC01000006.1"/>
</dbReference>